<sequence>MAVPYVELKDKYGNDFCLGHCGDIFLPPFPFVKDFRQHVQAIKDMDVKPNDVIITGYPKTGTHWHHEIINMLIRGSSEYSKESEMPDFLDLKTPEKGSNPPGSDPRVFFTHLKFHHLPKQVFEKKVKVVYLLRNPKDAWVSLYNHTRSHTGIMDYPGTWNQFFSLLTTFGFWYGDWFDYVLDWEKALATQTDIPVFVSHFEDLKQKSWTSFWGYNRGRQLCEAIAEACKFTNLKVAKEKAVPEEMRKKYFKENSTGFYRKDPPPEVVRQSAKFRYSVLDE</sequence>
<evidence type="ECO:0000259" key="3">
    <source>
        <dbReference type="Pfam" id="PF00685"/>
    </source>
</evidence>
<dbReference type="PANTHER" id="PTHR11783">
    <property type="entry name" value="SULFOTRANSFERASE SULT"/>
    <property type="match status" value="1"/>
</dbReference>
<evidence type="ECO:0000256" key="2">
    <source>
        <dbReference type="ARBA" id="ARBA00022679"/>
    </source>
</evidence>
<feature type="domain" description="Sulfotransferase" evidence="3">
    <location>
        <begin position="49"/>
        <end position="260"/>
    </location>
</feature>
<accession>A0ABD0KUB8</accession>
<dbReference type="Proteomes" id="UP001519460">
    <property type="component" value="Unassembled WGS sequence"/>
</dbReference>
<keyword evidence="2" id="KW-0808">Transferase</keyword>
<organism evidence="4 5">
    <name type="scientific">Batillaria attramentaria</name>
    <dbReference type="NCBI Taxonomy" id="370345"/>
    <lineage>
        <taxon>Eukaryota</taxon>
        <taxon>Metazoa</taxon>
        <taxon>Spiralia</taxon>
        <taxon>Lophotrochozoa</taxon>
        <taxon>Mollusca</taxon>
        <taxon>Gastropoda</taxon>
        <taxon>Caenogastropoda</taxon>
        <taxon>Sorbeoconcha</taxon>
        <taxon>Cerithioidea</taxon>
        <taxon>Batillariidae</taxon>
        <taxon>Batillaria</taxon>
    </lineage>
</organism>
<dbReference type="EMBL" id="JACVVK020000124">
    <property type="protein sequence ID" value="KAK7490648.1"/>
    <property type="molecule type" value="Genomic_DNA"/>
</dbReference>
<dbReference type="GO" id="GO:0016740">
    <property type="term" value="F:transferase activity"/>
    <property type="evidence" value="ECO:0007669"/>
    <property type="project" value="UniProtKB-KW"/>
</dbReference>
<dbReference type="Pfam" id="PF00685">
    <property type="entry name" value="Sulfotransfer_1"/>
    <property type="match status" value="1"/>
</dbReference>
<dbReference type="Gene3D" id="3.40.50.300">
    <property type="entry name" value="P-loop containing nucleotide triphosphate hydrolases"/>
    <property type="match status" value="1"/>
</dbReference>
<dbReference type="SUPFAM" id="SSF52540">
    <property type="entry name" value="P-loop containing nucleoside triphosphate hydrolases"/>
    <property type="match status" value="1"/>
</dbReference>
<keyword evidence="5" id="KW-1185">Reference proteome</keyword>
<gene>
    <name evidence="4" type="ORF">BaRGS_00018065</name>
</gene>
<protein>
    <recommendedName>
        <fullName evidence="3">Sulfotransferase domain-containing protein</fullName>
    </recommendedName>
</protein>
<proteinExistence type="inferred from homology"/>
<feature type="non-terminal residue" evidence="4">
    <location>
        <position position="280"/>
    </location>
</feature>
<comment type="caution">
    <text evidence="4">The sequence shown here is derived from an EMBL/GenBank/DDBJ whole genome shotgun (WGS) entry which is preliminary data.</text>
</comment>
<name>A0ABD0KUB8_9CAEN</name>
<comment type="similarity">
    <text evidence="1">Belongs to the sulfotransferase 1 family.</text>
</comment>
<reference evidence="4 5" key="1">
    <citation type="journal article" date="2023" name="Sci. Data">
        <title>Genome assembly of the Korean intertidal mud-creeper Batillaria attramentaria.</title>
        <authorList>
            <person name="Patra A.K."/>
            <person name="Ho P.T."/>
            <person name="Jun S."/>
            <person name="Lee S.J."/>
            <person name="Kim Y."/>
            <person name="Won Y.J."/>
        </authorList>
    </citation>
    <scope>NUCLEOTIDE SEQUENCE [LARGE SCALE GENOMIC DNA]</scope>
    <source>
        <strain evidence="4">Wonlab-2016</strain>
    </source>
</reference>
<dbReference type="InterPro" id="IPR000863">
    <property type="entry name" value="Sulfotransferase_dom"/>
</dbReference>
<evidence type="ECO:0000313" key="4">
    <source>
        <dbReference type="EMBL" id="KAK7490648.1"/>
    </source>
</evidence>
<evidence type="ECO:0000313" key="5">
    <source>
        <dbReference type="Proteomes" id="UP001519460"/>
    </source>
</evidence>
<dbReference type="InterPro" id="IPR027417">
    <property type="entry name" value="P-loop_NTPase"/>
</dbReference>
<dbReference type="AlphaFoldDB" id="A0ABD0KUB8"/>
<evidence type="ECO:0000256" key="1">
    <source>
        <dbReference type="ARBA" id="ARBA00005771"/>
    </source>
</evidence>